<keyword evidence="1" id="KW-0812">Transmembrane</keyword>
<evidence type="ECO:0000313" key="2">
    <source>
        <dbReference type="EMBL" id="TYS65583.1"/>
    </source>
</evidence>
<keyword evidence="1" id="KW-1133">Transmembrane helix</keyword>
<sequence length="65" mass="7680">MKEKGGFSMPWWMLLIVIGIVFSAYMTLRSAKEEKEVEEAIIEKEGQVYMDRIQEEREKKQVVNV</sequence>
<dbReference type="EMBL" id="VTEV01000007">
    <property type="protein sequence ID" value="TYS65583.1"/>
    <property type="molecule type" value="Genomic_DNA"/>
</dbReference>
<dbReference type="InterPro" id="IPR025428">
    <property type="entry name" value="Spore_YhaL"/>
</dbReference>
<dbReference type="Pfam" id="PF14147">
    <property type="entry name" value="Spore_YhaL"/>
    <property type="match status" value="1"/>
</dbReference>
<gene>
    <name evidence="2" type="ORF">FZC76_16925</name>
</gene>
<dbReference type="AlphaFoldDB" id="A0A5D4SQG6"/>
<dbReference type="OrthoDB" id="2454520at2"/>
<feature type="transmembrane region" description="Helical" evidence="1">
    <location>
        <begin position="12"/>
        <end position="28"/>
    </location>
</feature>
<keyword evidence="1" id="KW-0472">Membrane</keyword>
<name>A0A5D4SQG6_9BACI</name>
<accession>A0A5D4SQG6</accession>
<dbReference type="STRING" id="79883.GCA_001636495_03712"/>
<proteinExistence type="predicted"/>
<protein>
    <submittedName>
        <fullName evidence="2">Sporulation protein</fullName>
    </submittedName>
</protein>
<evidence type="ECO:0000313" key="3">
    <source>
        <dbReference type="Proteomes" id="UP000322524"/>
    </source>
</evidence>
<reference evidence="2 3" key="1">
    <citation type="submission" date="2019-08" db="EMBL/GenBank/DDBJ databases">
        <title>Bacillus genomes from the desert of Cuatro Cienegas, Coahuila.</title>
        <authorList>
            <person name="Olmedo-Alvarez G."/>
        </authorList>
    </citation>
    <scope>NUCLEOTIDE SEQUENCE [LARGE SCALE GENOMIC DNA]</scope>
    <source>
        <strain evidence="2 3">CH28_1T</strain>
    </source>
</reference>
<organism evidence="2 3">
    <name type="scientific">Sutcliffiella horikoshii</name>
    <dbReference type="NCBI Taxonomy" id="79883"/>
    <lineage>
        <taxon>Bacteria</taxon>
        <taxon>Bacillati</taxon>
        <taxon>Bacillota</taxon>
        <taxon>Bacilli</taxon>
        <taxon>Bacillales</taxon>
        <taxon>Bacillaceae</taxon>
        <taxon>Sutcliffiella</taxon>
    </lineage>
</organism>
<dbReference type="Proteomes" id="UP000322524">
    <property type="component" value="Unassembled WGS sequence"/>
</dbReference>
<evidence type="ECO:0000256" key="1">
    <source>
        <dbReference type="SAM" id="Phobius"/>
    </source>
</evidence>
<comment type="caution">
    <text evidence="2">The sequence shown here is derived from an EMBL/GenBank/DDBJ whole genome shotgun (WGS) entry which is preliminary data.</text>
</comment>